<evidence type="ECO:0000313" key="2">
    <source>
        <dbReference type="Proteomes" id="UP000019494"/>
    </source>
</evidence>
<protein>
    <submittedName>
        <fullName evidence="1">Uncharacterized protein</fullName>
    </submittedName>
</protein>
<sequence>MSTMNRTVDKLVRDARERLAWWMFETAHRLDNGVAEPDELCRQAIAKGFDAALASRGSPRARRTFELHGARRTYGGRVLWIVLPPVKA</sequence>
<dbReference type="EMBL" id="AWQS01000063">
    <property type="protein sequence ID" value="EWT06157.1"/>
    <property type="molecule type" value="Genomic_DNA"/>
</dbReference>
<dbReference type="RefSeq" id="WP_034715933.1">
    <property type="nucleotide sequence ID" value="NZ_AWQS01000063.1"/>
</dbReference>
<dbReference type="AlphaFoldDB" id="W9GM29"/>
<proteinExistence type="predicted"/>
<gene>
    <name evidence="1" type="ORF">N864_23820</name>
</gene>
<accession>W9GM29</accession>
<organism evidence="1 2">
    <name type="scientific">Intrasporangium chromatireducens Q5-1</name>
    <dbReference type="NCBI Taxonomy" id="584657"/>
    <lineage>
        <taxon>Bacteria</taxon>
        <taxon>Bacillati</taxon>
        <taxon>Actinomycetota</taxon>
        <taxon>Actinomycetes</taxon>
        <taxon>Micrococcales</taxon>
        <taxon>Intrasporangiaceae</taxon>
        <taxon>Intrasporangium</taxon>
    </lineage>
</organism>
<comment type="caution">
    <text evidence="1">The sequence shown here is derived from an EMBL/GenBank/DDBJ whole genome shotgun (WGS) entry which is preliminary data.</text>
</comment>
<keyword evidence="2" id="KW-1185">Reference proteome</keyword>
<name>W9GM29_9MICO</name>
<evidence type="ECO:0000313" key="1">
    <source>
        <dbReference type="EMBL" id="EWT06157.1"/>
    </source>
</evidence>
<reference evidence="2" key="1">
    <citation type="submission" date="2013-08" db="EMBL/GenBank/DDBJ databases">
        <title>Intrasporangium oryzae NRRL B-24470.</title>
        <authorList>
            <person name="Liu H."/>
            <person name="Wang G."/>
        </authorList>
    </citation>
    <scope>NUCLEOTIDE SEQUENCE [LARGE SCALE GENOMIC DNA]</scope>
    <source>
        <strain evidence="2">Q5-1</strain>
    </source>
</reference>
<dbReference type="Proteomes" id="UP000019494">
    <property type="component" value="Unassembled WGS sequence"/>
</dbReference>